<proteinExistence type="predicted"/>
<evidence type="ECO:0000313" key="2">
    <source>
        <dbReference type="Proteomes" id="UP001234297"/>
    </source>
</evidence>
<dbReference type="EMBL" id="CM056820">
    <property type="protein sequence ID" value="KAJ8616559.1"/>
    <property type="molecule type" value="Genomic_DNA"/>
</dbReference>
<keyword evidence="2" id="KW-1185">Reference proteome</keyword>
<organism evidence="1 2">
    <name type="scientific">Persea americana</name>
    <name type="common">Avocado</name>
    <dbReference type="NCBI Taxonomy" id="3435"/>
    <lineage>
        <taxon>Eukaryota</taxon>
        <taxon>Viridiplantae</taxon>
        <taxon>Streptophyta</taxon>
        <taxon>Embryophyta</taxon>
        <taxon>Tracheophyta</taxon>
        <taxon>Spermatophyta</taxon>
        <taxon>Magnoliopsida</taxon>
        <taxon>Magnoliidae</taxon>
        <taxon>Laurales</taxon>
        <taxon>Lauraceae</taxon>
        <taxon>Persea</taxon>
    </lineage>
</organism>
<protein>
    <submittedName>
        <fullName evidence="1">Uncharacterized protein</fullName>
    </submittedName>
</protein>
<dbReference type="Proteomes" id="UP001234297">
    <property type="component" value="Chromosome 12"/>
</dbReference>
<accession>A0ACC2K6H9</accession>
<evidence type="ECO:0000313" key="1">
    <source>
        <dbReference type="EMBL" id="KAJ8616559.1"/>
    </source>
</evidence>
<gene>
    <name evidence="1" type="ORF">MRB53_035931</name>
</gene>
<sequence>MAFFFKTLRSNRFHSFLRLQNPSRFPSKNPSFHFPICQDLVFRVSPSSSSLFSRRISSLPAQEILTHVSDDAIETESEPPKPSKSPEINPKTNGKKKRKKKPLDLFFKEAVGLIEKTDESELSEEDSVNDSKSKGIGEMKKKLLNLERQVRNLKSNAKKDGVGAVEAKSNRLYSLFAKPSSSEKNSGADGVGMEGSVCAAEELSPGMVALMDRLFNEGYLINGNFTKDGKLNLNCISSSFSQDYLKFAVERFGEDHQENAKWLSGSDLKKVALFGCPSVERKIVFAAKSLRSFFSIHEDTVCQACKLKSSCKFAKQRVVKRKKLMSADALRVLTVYGLGSVPQQLVLTDEIKFSVNKLLKQVVNLSK</sequence>
<comment type="caution">
    <text evidence="1">The sequence shown here is derived from an EMBL/GenBank/DDBJ whole genome shotgun (WGS) entry which is preliminary data.</text>
</comment>
<name>A0ACC2K6H9_PERAE</name>
<reference evidence="1 2" key="1">
    <citation type="journal article" date="2022" name="Hortic Res">
        <title>A haplotype resolved chromosomal level avocado genome allows analysis of novel avocado genes.</title>
        <authorList>
            <person name="Nath O."/>
            <person name="Fletcher S.J."/>
            <person name="Hayward A."/>
            <person name="Shaw L.M."/>
            <person name="Masouleh A.K."/>
            <person name="Furtado A."/>
            <person name="Henry R.J."/>
            <person name="Mitter N."/>
        </authorList>
    </citation>
    <scope>NUCLEOTIDE SEQUENCE [LARGE SCALE GENOMIC DNA]</scope>
    <source>
        <strain evidence="2">cv. Hass</strain>
    </source>
</reference>